<gene>
    <name evidence="2" type="primary">AtMg00810_69</name>
    <name evidence="2" type="ORF">CK203_034477</name>
</gene>
<sequence length="179" mass="20097">MDTEYHALLNNNTWLLVPPPPHGNIIRSIGILIILIYVDDISGTRSSATQIHSFISRLSSVFALRDLGPIIYFLDIKVHRSSTYLHLNQTKYKHDLLKRIAIIEAKSALTLVNKACQFIAHPASAHSLVVKRILRYLKGTSAHGLLLHSSFPLLFKDTLMPTRHLVQMIIQALVAIASF</sequence>
<organism evidence="2 3">
    <name type="scientific">Vitis vinifera</name>
    <name type="common">Grape</name>
    <dbReference type="NCBI Taxonomy" id="29760"/>
    <lineage>
        <taxon>Eukaryota</taxon>
        <taxon>Viridiplantae</taxon>
        <taxon>Streptophyta</taxon>
        <taxon>Embryophyta</taxon>
        <taxon>Tracheophyta</taxon>
        <taxon>Spermatophyta</taxon>
        <taxon>Magnoliopsida</taxon>
        <taxon>eudicotyledons</taxon>
        <taxon>Gunneridae</taxon>
        <taxon>Pentapetalae</taxon>
        <taxon>rosids</taxon>
        <taxon>Vitales</taxon>
        <taxon>Vitaceae</taxon>
        <taxon>Viteae</taxon>
        <taxon>Vitis</taxon>
    </lineage>
</organism>
<dbReference type="Pfam" id="PF07727">
    <property type="entry name" value="RVT_2"/>
    <property type="match status" value="1"/>
</dbReference>
<accession>A0A438HZI6</accession>
<dbReference type="InterPro" id="IPR013103">
    <property type="entry name" value="RVT_2"/>
</dbReference>
<dbReference type="Proteomes" id="UP000288805">
    <property type="component" value="Unassembled WGS sequence"/>
</dbReference>
<protein>
    <submittedName>
        <fullName evidence="2">Putative mitochondrial protein</fullName>
    </submittedName>
</protein>
<dbReference type="EMBL" id="QGNW01000160">
    <property type="protein sequence ID" value="RVW89867.1"/>
    <property type="molecule type" value="Genomic_DNA"/>
</dbReference>
<comment type="caution">
    <text evidence="2">The sequence shown here is derived from an EMBL/GenBank/DDBJ whole genome shotgun (WGS) entry which is preliminary data.</text>
</comment>
<evidence type="ECO:0000259" key="1">
    <source>
        <dbReference type="Pfam" id="PF07727"/>
    </source>
</evidence>
<evidence type="ECO:0000313" key="3">
    <source>
        <dbReference type="Proteomes" id="UP000288805"/>
    </source>
</evidence>
<reference evidence="2 3" key="1">
    <citation type="journal article" date="2018" name="PLoS Genet.">
        <title>Population sequencing reveals clonal diversity and ancestral inbreeding in the grapevine cultivar Chardonnay.</title>
        <authorList>
            <person name="Roach M.J."/>
            <person name="Johnson D.L."/>
            <person name="Bohlmann J."/>
            <person name="van Vuuren H.J."/>
            <person name="Jones S.J."/>
            <person name="Pretorius I.S."/>
            <person name="Schmidt S.A."/>
            <person name="Borneman A.R."/>
        </authorList>
    </citation>
    <scope>NUCLEOTIDE SEQUENCE [LARGE SCALE GENOMIC DNA]</scope>
    <source>
        <strain evidence="3">cv. Chardonnay</strain>
        <tissue evidence="2">Leaf</tissue>
    </source>
</reference>
<evidence type="ECO:0000313" key="2">
    <source>
        <dbReference type="EMBL" id="RVW89867.1"/>
    </source>
</evidence>
<proteinExistence type="predicted"/>
<dbReference type="AlphaFoldDB" id="A0A438HZI6"/>
<name>A0A438HZI6_VITVI</name>
<feature type="domain" description="Reverse transcriptase Ty1/copia-type" evidence="1">
    <location>
        <begin position="30"/>
        <end position="110"/>
    </location>
</feature>